<gene>
    <name evidence="2" type="ORF">GCM10025868_31550</name>
</gene>
<keyword evidence="1" id="KW-0812">Transmembrane</keyword>
<reference evidence="3" key="1">
    <citation type="journal article" date="2019" name="Int. J. Syst. Evol. Microbiol.">
        <title>The Global Catalogue of Microorganisms (GCM) 10K type strain sequencing project: providing services to taxonomists for standard genome sequencing and annotation.</title>
        <authorList>
            <consortium name="The Broad Institute Genomics Platform"/>
            <consortium name="The Broad Institute Genome Sequencing Center for Infectious Disease"/>
            <person name="Wu L."/>
            <person name="Ma J."/>
        </authorList>
    </citation>
    <scope>NUCLEOTIDE SEQUENCE [LARGE SCALE GENOMIC DNA]</scope>
    <source>
        <strain evidence="3">NBRC 108730</strain>
    </source>
</reference>
<organism evidence="2 3">
    <name type="scientific">Angustibacter aerolatus</name>
    <dbReference type="NCBI Taxonomy" id="1162965"/>
    <lineage>
        <taxon>Bacteria</taxon>
        <taxon>Bacillati</taxon>
        <taxon>Actinomycetota</taxon>
        <taxon>Actinomycetes</taxon>
        <taxon>Kineosporiales</taxon>
        <taxon>Kineosporiaceae</taxon>
    </lineage>
</organism>
<evidence type="ECO:0000313" key="3">
    <source>
        <dbReference type="Proteomes" id="UP001157017"/>
    </source>
</evidence>
<keyword evidence="1" id="KW-1133">Transmembrane helix</keyword>
<evidence type="ECO:0000313" key="2">
    <source>
        <dbReference type="EMBL" id="GMA87905.1"/>
    </source>
</evidence>
<proteinExistence type="predicted"/>
<dbReference type="Proteomes" id="UP001157017">
    <property type="component" value="Unassembled WGS sequence"/>
</dbReference>
<name>A0ABQ6JKX4_9ACTN</name>
<protein>
    <submittedName>
        <fullName evidence="2">Uncharacterized protein</fullName>
    </submittedName>
</protein>
<comment type="caution">
    <text evidence="2">The sequence shown here is derived from an EMBL/GenBank/DDBJ whole genome shotgun (WGS) entry which is preliminary data.</text>
</comment>
<evidence type="ECO:0000256" key="1">
    <source>
        <dbReference type="SAM" id="Phobius"/>
    </source>
</evidence>
<dbReference type="EMBL" id="BSUZ01000001">
    <property type="protein sequence ID" value="GMA87905.1"/>
    <property type="molecule type" value="Genomic_DNA"/>
</dbReference>
<accession>A0ABQ6JKX4</accession>
<feature type="transmembrane region" description="Helical" evidence="1">
    <location>
        <begin position="12"/>
        <end position="39"/>
    </location>
</feature>
<sequence>MSLPHAVARWLYGVIGLVALVVGDGATRAAAVVLLGYLLARVLVSAVRDGGVHLAPRHPVRTPAVR</sequence>
<keyword evidence="3" id="KW-1185">Reference proteome</keyword>
<keyword evidence="1" id="KW-0472">Membrane</keyword>